<keyword evidence="1" id="KW-0503">Monooxygenase</keyword>
<protein>
    <submittedName>
        <fullName evidence="1">Antibiotic biosynthesis monooxygenase</fullName>
    </submittedName>
</protein>
<keyword evidence="1" id="KW-0560">Oxidoreductase</keyword>
<dbReference type="Gene3D" id="3.30.70.100">
    <property type="match status" value="1"/>
</dbReference>
<dbReference type="GeneID" id="70243908"/>
<dbReference type="InterPro" id="IPR011008">
    <property type="entry name" value="Dimeric_a/b-barrel"/>
</dbReference>
<dbReference type="RefSeq" id="XP_046076853.1">
    <property type="nucleotide sequence ID" value="XM_046213621.1"/>
</dbReference>
<dbReference type="GO" id="GO:0004497">
    <property type="term" value="F:monooxygenase activity"/>
    <property type="evidence" value="ECO:0007669"/>
    <property type="project" value="UniProtKB-KW"/>
</dbReference>
<dbReference type="Proteomes" id="UP001201262">
    <property type="component" value="Unassembled WGS sequence"/>
</dbReference>
<organism evidence="1 2">
    <name type="scientific">Talaromyces proteolyticus</name>
    <dbReference type="NCBI Taxonomy" id="1131652"/>
    <lineage>
        <taxon>Eukaryota</taxon>
        <taxon>Fungi</taxon>
        <taxon>Dikarya</taxon>
        <taxon>Ascomycota</taxon>
        <taxon>Pezizomycotina</taxon>
        <taxon>Eurotiomycetes</taxon>
        <taxon>Eurotiomycetidae</taxon>
        <taxon>Eurotiales</taxon>
        <taxon>Trichocomaceae</taxon>
        <taxon>Talaromyces</taxon>
        <taxon>Talaromyces sect. Bacilispori</taxon>
    </lineage>
</organism>
<accession>A0AAD4Q5A7</accession>
<comment type="caution">
    <text evidence="1">The sequence shown here is derived from an EMBL/GenBank/DDBJ whole genome shotgun (WGS) entry which is preliminary data.</text>
</comment>
<keyword evidence="2" id="KW-1185">Reference proteome</keyword>
<dbReference type="EMBL" id="JAJTJA010000002">
    <property type="protein sequence ID" value="KAH8703835.1"/>
    <property type="molecule type" value="Genomic_DNA"/>
</dbReference>
<dbReference type="AlphaFoldDB" id="A0AAD4Q5A7"/>
<evidence type="ECO:0000313" key="2">
    <source>
        <dbReference type="Proteomes" id="UP001201262"/>
    </source>
</evidence>
<reference evidence="1" key="1">
    <citation type="submission" date="2021-12" db="EMBL/GenBank/DDBJ databases">
        <title>Convergent genome expansion in fungi linked to evolution of root-endophyte symbiosis.</title>
        <authorList>
            <consortium name="DOE Joint Genome Institute"/>
            <person name="Ke Y.-H."/>
            <person name="Bonito G."/>
            <person name="Liao H.-L."/>
            <person name="Looney B."/>
            <person name="Rojas-Flechas A."/>
            <person name="Nash J."/>
            <person name="Hameed K."/>
            <person name="Schadt C."/>
            <person name="Martin F."/>
            <person name="Crous P.W."/>
            <person name="Miettinen O."/>
            <person name="Magnuson J.K."/>
            <person name="Labbe J."/>
            <person name="Jacobson D."/>
            <person name="Doktycz M.J."/>
            <person name="Veneault-Fourrey C."/>
            <person name="Kuo A."/>
            <person name="Mondo S."/>
            <person name="Calhoun S."/>
            <person name="Riley R."/>
            <person name="Ohm R."/>
            <person name="LaButti K."/>
            <person name="Andreopoulos B."/>
            <person name="Pangilinan J."/>
            <person name="Nolan M."/>
            <person name="Tritt A."/>
            <person name="Clum A."/>
            <person name="Lipzen A."/>
            <person name="Daum C."/>
            <person name="Barry K."/>
            <person name="Grigoriev I.V."/>
            <person name="Vilgalys R."/>
        </authorList>
    </citation>
    <scope>NUCLEOTIDE SEQUENCE</scope>
    <source>
        <strain evidence="1">PMI_201</strain>
    </source>
</reference>
<proteinExistence type="predicted"/>
<sequence length="118" mass="13217">MSDKYIHLLLEEVKKVTEAVHKAEPDVLRYYAIQTKNAQGQDQLIFVEKYGFRSICVEGQDGQLIDFSNRYATAESQKAHRSTVHFQAFAKQAQELLAAPLDVKAGALVAGYETRASL</sequence>
<name>A0AAD4Q5A7_9EURO</name>
<gene>
    <name evidence="1" type="ORF">BGW36DRAFT_355234</name>
</gene>
<dbReference type="SUPFAM" id="SSF54909">
    <property type="entry name" value="Dimeric alpha+beta barrel"/>
    <property type="match status" value="1"/>
</dbReference>
<evidence type="ECO:0000313" key="1">
    <source>
        <dbReference type="EMBL" id="KAH8703835.1"/>
    </source>
</evidence>